<feature type="transmembrane region" description="Helical" evidence="2">
    <location>
        <begin position="947"/>
        <end position="969"/>
    </location>
</feature>
<feature type="transmembrane region" description="Helical" evidence="2">
    <location>
        <begin position="981"/>
        <end position="1000"/>
    </location>
</feature>
<dbReference type="AlphaFoldDB" id="A0AAE0P1R0"/>
<evidence type="ECO:0008006" key="5">
    <source>
        <dbReference type="Google" id="ProtNLM"/>
    </source>
</evidence>
<reference evidence="3" key="1">
    <citation type="journal article" date="2023" name="Mol. Phylogenet. Evol.">
        <title>Genome-scale phylogeny and comparative genomics of the fungal order Sordariales.</title>
        <authorList>
            <person name="Hensen N."/>
            <person name="Bonometti L."/>
            <person name="Westerberg I."/>
            <person name="Brannstrom I.O."/>
            <person name="Guillou S."/>
            <person name="Cros-Aarteil S."/>
            <person name="Calhoun S."/>
            <person name="Haridas S."/>
            <person name="Kuo A."/>
            <person name="Mondo S."/>
            <person name="Pangilinan J."/>
            <person name="Riley R."/>
            <person name="LaButti K."/>
            <person name="Andreopoulos B."/>
            <person name="Lipzen A."/>
            <person name="Chen C."/>
            <person name="Yan M."/>
            <person name="Daum C."/>
            <person name="Ng V."/>
            <person name="Clum A."/>
            <person name="Steindorff A."/>
            <person name="Ohm R.A."/>
            <person name="Martin F."/>
            <person name="Silar P."/>
            <person name="Natvig D.O."/>
            <person name="Lalanne C."/>
            <person name="Gautier V."/>
            <person name="Ament-Velasquez S.L."/>
            <person name="Kruys A."/>
            <person name="Hutchinson M.I."/>
            <person name="Powell A.J."/>
            <person name="Barry K."/>
            <person name="Miller A.N."/>
            <person name="Grigoriev I.V."/>
            <person name="Debuchy R."/>
            <person name="Gladieux P."/>
            <person name="Hiltunen Thoren M."/>
            <person name="Johannesson H."/>
        </authorList>
    </citation>
    <scope>NUCLEOTIDE SEQUENCE</scope>
    <source>
        <strain evidence="3">FGSC 1904</strain>
    </source>
</reference>
<protein>
    <recommendedName>
        <fullName evidence="5">Heterokaryon incompatibility domain-containing protein</fullName>
    </recommendedName>
</protein>
<evidence type="ECO:0000313" key="3">
    <source>
        <dbReference type="EMBL" id="KAK3391818.1"/>
    </source>
</evidence>
<keyword evidence="2" id="KW-1133">Transmembrane helix</keyword>
<sequence>MDFIPSPSNHHSTQVPVPDVQYPSDIPSSSPLDPHPPPSFSHFTPLGSSPLPPIPELQIPFLATTPYTFGTNFWNFPRSHGYGDQWASLPAKKLAGLAQEWLWFGVLSEFLGRSVRSAGFKSRRYVVNGKKALELLDDWIGVRSGVGLGLGHGSRQRFLSKKEALSRRQFLTQVFALAEDLEQLSEGHVYPLPTVLLSVKVLVCTLDGLLGQLCPELGLDDGGLLSPVLSTLSGNGTEGPTPSAQVLLDFLRLERGWCPYYLRKLALEHDYAALHYYSRFSRGVPAGTEHNKCSEGKCLATGIEEHGHMSKHVRDRCQCRPISPNQQKIRDILSSGGIPILQVKSEPKRGLAIRVKRLDSRMRFVILSHAGAGTGTNNIMYECRLRQIQGYLDGRSGTKSKGRRRTGEYAAVGGHYGRQNEQQTYTTQYFWLDTLCIPTMGQGSVFDEVRAEAINKIPAVYAMAEKVLVLDPALERTSSKHTPLCERLAMLAVSPWMNSMSSLQATILGRRWEVQCTDGTFDPFTPPERLTDTETHPGKGRSRWLPKAITGHIIPASPEENSSMLISNSLAQQFQQTIRQRFSNSDYIATGSSESFVAIWNHLADSTPLEPNDAITNLCSLLSLNTQPLLRLHTPSERLAIIMSTFNTIPLSLFFNVHLPRERSLANHRNRWMPSSTPYYQDERLLQLPSATDVRVGEDGELRLSNTKASRREVEVLVCIDMPKDTDVSGWGTVKVRNAEDGSVWDVNVLREDWEKDEMAMDERGVFCIVFLHRDGVETEEVREGALFRVRKVNTNNKSGGKGRYSDGYGYNKDSLYDDSAYGSGGVSPEGAHVSMSFADRHINKLMPDAEDLRLALASHHADGVIQTIYDCPVTLILSHDDEPGPDPEVLEPPSNTPQPPLLTAIPLPLSWQMVIEKEPLPSGQQTLATRPPLADVTLPPTLTTHFLLTALDGLLASTCVGFTLGILGTSFPFLPMIANAALIGKLGLHCVFVICMFWVDALTDDDDDDNIQTIWDVLHIAMVVLYTVALVMPIDGKKRTPRDLDKAFIGWSIIGHLFSMMVKLVVREYVLGPLLLDRYLASFEDGSAADNHPEE</sequence>
<keyword evidence="2" id="KW-0812">Transmembrane</keyword>
<feature type="transmembrane region" description="Helical" evidence="2">
    <location>
        <begin position="1048"/>
        <end position="1067"/>
    </location>
</feature>
<evidence type="ECO:0000256" key="2">
    <source>
        <dbReference type="SAM" id="Phobius"/>
    </source>
</evidence>
<evidence type="ECO:0000256" key="1">
    <source>
        <dbReference type="SAM" id="MobiDB-lite"/>
    </source>
</evidence>
<gene>
    <name evidence="3" type="ORF">B0T20DRAFT_361685</name>
</gene>
<accession>A0AAE0P1R0</accession>
<dbReference type="EMBL" id="JAUTDP010000012">
    <property type="protein sequence ID" value="KAK3391818.1"/>
    <property type="molecule type" value="Genomic_DNA"/>
</dbReference>
<proteinExistence type="predicted"/>
<name>A0AAE0P1R0_SORBR</name>
<feature type="region of interest" description="Disordered" evidence="1">
    <location>
        <begin position="1"/>
        <end position="45"/>
    </location>
</feature>
<dbReference type="Proteomes" id="UP001281003">
    <property type="component" value="Unassembled WGS sequence"/>
</dbReference>
<feature type="compositionally biased region" description="Polar residues" evidence="1">
    <location>
        <begin position="1"/>
        <end position="15"/>
    </location>
</feature>
<feature type="compositionally biased region" description="Low complexity" evidence="1">
    <location>
        <begin position="23"/>
        <end position="32"/>
    </location>
</feature>
<evidence type="ECO:0000313" key="4">
    <source>
        <dbReference type="Proteomes" id="UP001281003"/>
    </source>
</evidence>
<dbReference type="PANTHER" id="PTHR39596:SF2">
    <property type="entry name" value="HET DOMAIN PROTEIN (AFU_ORTHOLOGUE AFUA_1G17550)-RELATED"/>
    <property type="match status" value="1"/>
</dbReference>
<keyword evidence="2" id="KW-0472">Membrane</keyword>
<reference evidence="3" key="2">
    <citation type="submission" date="2023-07" db="EMBL/GenBank/DDBJ databases">
        <authorList>
            <consortium name="Lawrence Berkeley National Laboratory"/>
            <person name="Haridas S."/>
            <person name="Hensen N."/>
            <person name="Bonometti L."/>
            <person name="Westerberg I."/>
            <person name="Brannstrom I.O."/>
            <person name="Guillou S."/>
            <person name="Cros-Aarteil S."/>
            <person name="Calhoun S."/>
            <person name="Kuo A."/>
            <person name="Mondo S."/>
            <person name="Pangilinan J."/>
            <person name="Riley R."/>
            <person name="LaButti K."/>
            <person name="Andreopoulos B."/>
            <person name="Lipzen A."/>
            <person name="Chen C."/>
            <person name="Yanf M."/>
            <person name="Daum C."/>
            <person name="Ng V."/>
            <person name="Clum A."/>
            <person name="Steindorff A."/>
            <person name="Ohm R."/>
            <person name="Martin F."/>
            <person name="Silar P."/>
            <person name="Natvig D."/>
            <person name="Lalanne C."/>
            <person name="Gautier V."/>
            <person name="Ament-velasquez S.L."/>
            <person name="Kruys A."/>
            <person name="Hutchinson M.I."/>
            <person name="Powell A.J."/>
            <person name="Barry K."/>
            <person name="Miller A.N."/>
            <person name="Grigoriev I.V."/>
            <person name="Debuchy R."/>
            <person name="Gladieux P."/>
            <person name="Thoren M.H."/>
            <person name="Johannesson H."/>
        </authorList>
    </citation>
    <scope>NUCLEOTIDE SEQUENCE</scope>
    <source>
        <strain evidence="3">FGSC 1904</strain>
    </source>
</reference>
<comment type="caution">
    <text evidence="3">The sequence shown here is derived from an EMBL/GenBank/DDBJ whole genome shotgun (WGS) entry which is preliminary data.</text>
</comment>
<organism evidence="3 4">
    <name type="scientific">Sordaria brevicollis</name>
    <dbReference type="NCBI Taxonomy" id="83679"/>
    <lineage>
        <taxon>Eukaryota</taxon>
        <taxon>Fungi</taxon>
        <taxon>Dikarya</taxon>
        <taxon>Ascomycota</taxon>
        <taxon>Pezizomycotina</taxon>
        <taxon>Sordariomycetes</taxon>
        <taxon>Sordariomycetidae</taxon>
        <taxon>Sordariales</taxon>
        <taxon>Sordariaceae</taxon>
        <taxon>Sordaria</taxon>
    </lineage>
</organism>
<keyword evidence="4" id="KW-1185">Reference proteome</keyword>
<feature type="transmembrane region" description="Helical" evidence="2">
    <location>
        <begin position="1015"/>
        <end position="1036"/>
    </location>
</feature>
<dbReference type="PANTHER" id="PTHR39596">
    <property type="match status" value="1"/>
</dbReference>
<feature type="non-terminal residue" evidence="3">
    <location>
        <position position="1096"/>
    </location>
</feature>
<feature type="region of interest" description="Disordered" evidence="1">
    <location>
        <begin position="523"/>
        <end position="542"/>
    </location>
</feature>